<dbReference type="Pfam" id="PF25873">
    <property type="entry name" value="WHD_MalT"/>
    <property type="match status" value="1"/>
</dbReference>
<name>A9WAL3_CHLAA</name>
<dbReference type="FunFam" id="1.25.40.10:FF:003608">
    <property type="entry name" value="Transcriptional activator domain"/>
    <property type="match status" value="1"/>
</dbReference>
<dbReference type="Proteomes" id="UP000002008">
    <property type="component" value="Chromosome"/>
</dbReference>
<dbReference type="GO" id="GO:0003677">
    <property type="term" value="F:DNA binding"/>
    <property type="evidence" value="ECO:0007669"/>
    <property type="project" value="InterPro"/>
</dbReference>
<dbReference type="Pfam" id="PF03704">
    <property type="entry name" value="BTAD"/>
    <property type="match status" value="1"/>
</dbReference>
<dbReference type="PATRIC" id="fig|324602.8.peg.4075"/>
<dbReference type="KEGG" id="cau:Caur_3619"/>
<evidence type="ECO:0000313" key="3">
    <source>
        <dbReference type="Proteomes" id="UP000002008"/>
    </source>
</evidence>
<dbReference type="SMART" id="SM00028">
    <property type="entry name" value="TPR"/>
    <property type="match status" value="5"/>
</dbReference>
<dbReference type="EnsemblBacteria" id="ABY36803">
    <property type="protein sequence ID" value="ABY36803"/>
    <property type="gene ID" value="Caur_3619"/>
</dbReference>
<reference evidence="3" key="1">
    <citation type="journal article" date="2011" name="BMC Genomics">
        <title>Complete genome sequence of the filamentous anoxygenic phototrophic bacterium Chloroflexus aurantiacus.</title>
        <authorList>
            <person name="Tang K.H."/>
            <person name="Barry K."/>
            <person name="Chertkov O."/>
            <person name="Dalin E."/>
            <person name="Han C.S."/>
            <person name="Hauser L.J."/>
            <person name="Honchak B.M."/>
            <person name="Karbach L.E."/>
            <person name="Land M.L."/>
            <person name="Lapidus A."/>
            <person name="Larimer F.W."/>
            <person name="Mikhailova N."/>
            <person name="Pitluck S."/>
            <person name="Pierson B.K."/>
            <person name="Blankenship R.E."/>
        </authorList>
    </citation>
    <scope>NUCLEOTIDE SEQUENCE [LARGE SCALE GENOMIC DNA]</scope>
    <source>
        <strain evidence="3">ATCC 29366 / DSM 635 / J-10-fl</strain>
    </source>
</reference>
<keyword evidence="3" id="KW-1185">Reference proteome</keyword>
<dbReference type="PANTHER" id="PTHR35807">
    <property type="entry name" value="TRANSCRIPTIONAL REGULATOR REDD-RELATED"/>
    <property type="match status" value="1"/>
</dbReference>
<dbReference type="STRING" id="324602.Caur_3619"/>
<proteinExistence type="predicted"/>
<dbReference type="SUPFAM" id="SSF48452">
    <property type="entry name" value="TPR-like"/>
    <property type="match status" value="3"/>
</dbReference>
<dbReference type="eggNOG" id="COG2909">
    <property type="taxonomic scope" value="Bacteria"/>
</dbReference>
<dbReference type="PANTHER" id="PTHR35807:SF2">
    <property type="entry name" value="TRANSCRIPTIONAL ACTIVATOR DOMAIN"/>
    <property type="match status" value="1"/>
</dbReference>
<dbReference type="InParanoid" id="A9WAL3"/>
<dbReference type="Gene3D" id="1.25.40.10">
    <property type="entry name" value="Tetratricopeptide repeat domain"/>
    <property type="match status" value="3"/>
</dbReference>
<dbReference type="eggNOG" id="COG3629">
    <property type="taxonomic scope" value="Bacteria"/>
</dbReference>
<dbReference type="AlphaFoldDB" id="A9WAL3"/>
<dbReference type="GO" id="GO:0006355">
    <property type="term" value="P:regulation of DNA-templated transcription"/>
    <property type="evidence" value="ECO:0007669"/>
    <property type="project" value="InterPro"/>
</dbReference>
<feature type="domain" description="Bacterial transcriptional activator" evidence="1">
    <location>
        <begin position="1013"/>
        <end position="1158"/>
    </location>
</feature>
<protein>
    <submittedName>
        <fullName evidence="2">Transcriptional activator domain</fullName>
    </submittedName>
</protein>
<organism evidence="2 3">
    <name type="scientific">Chloroflexus aurantiacus (strain ATCC 29366 / DSM 635 / J-10-fl)</name>
    <dbReference type="NCBI Taxonomy" id="324602"/>
    <lineage>
        <taxon>Bacteria</taxon>
        <taxon>Bacillati</taxon>
        <taxon>Chloroflexota</taxon>
        <taxon>Chloroflexia</taxon>
        <taxon>Chloroflexales</taxon>
        <taxon>Chloroflexineae</taxon>
        <taxon>Chloroflexaceae</taxon>
        <taxon>Chloroflexus</taxon>
    </lineage>
</organism>
<dbReference type="InterPro" id="IPR051677">
    <property type="entry name" value="AfsR-DnrI-RedD_regulator"/>
</dbReference>
<gene>
    <name evidence="2" type="ordered locus">Caur_3619</name>
</gene>
<dbReference type="InterPro" id="IPR011990">
    <property type="entry name" value="TPR-like_helical_dom_sf"/>
</dbReference>
<accession>A9WAL3</accession>
<dbReference type="InterPro" id="IPR005158">
    <property type="entry name" value="BTAD"/>
</dbReference>
<dbReference type="Pfam" id="PF13424">
    <property type="entry name" value="TPR_12"/>
    <property type="match status" value="1"/>
</dbReference>
<dbReference type="EMBL" id="CP000909">
    <property type="protein sequence ID" value="ABY36803.1"/>
    <property type="molecule type" value="Genomic_DNA"/>
</dbReference>
<dbReference type="SMART" id="SM01043">
    <property type="entry name" value="BTAD"/>
    <property type="match status" value="1"/>
</dbReference>
<dbReference type="InterPro" id="IPR019734">
    <property type="entry name" value="TPR_rpt"/>
</dbReference>
<evidence type="ECO:0000313" key="2">
    <source>
        <dbReference type="EMBL" id="ABY36803.1"/>
    </source>
</evidence>
<dbReference type="InterPro" id="IPR016032">
    <property type="entry name" value="Sig_transdc_resp-reg_C-effctor"/>
</dbReference>
<dbReference type="Gene3D" id="1.10.10.10">
    <property type="entry name" value="Winged helix-like DNA-binding domain superfamily/Winged helix DNA-binding domain"/>
    <property type="match status" value="1"/>
</dbReference>
<sequence>MVVSAEDILAVWQWRAGGHAAHAGWRKTEWFGSTSPELHRIRRCWPCAWIVDRMPIGLPFHPGIIQGTVCPLEDCYTGMNEETVLLQAKVAPPRPHRYRLVRPAVTARLREAFDYRVTLVQAGAGYGKTTALAELAMSSATVCWYTIGENDRDPVSFLTYLAAACAPVLPQGAPEALATLRSHPADRAVWTQTVDGLLNALAGSPRRPVLLILDDYHFVAASAEIRALTERLITYAPPWLSLLIATRYPIVSGELVRWRARGEVLELHRDALAFTHDEIAALFRDVFGMALSDADVDLLDHHTEGWPIALQLVWQGLRSGQARSVSELLASGPASLAALFDFLASDVLDRQPPEIASFLRATAPLRVLTAAACDAVRQADDSDQLLAQVRDRDLFVVELDASHYRYHHLFHDFLRQQTRSDPDLAERHRRAARHYAAAGQAEEAIYHWFAAGEVAIAADAIVAAGEDALRNGRLDTLTDWIDALPAELIASRPRLQSYLGDLYRLRARFDEARNWYAQAETISRQHGDRAELARALYGQALVYIDQVQPVQAESVLQEALRVSEGLEDQVARARVLELLAENKLNMGQPDEAEALQQQARQLRAASPAADLLSARVKLRTGQLAAARTLLQAWRDRERVATARGATPAPRGHREAVLVLALIAAFEGDVDQALSLAEEGVQVGTERHSRFITSVAYARLGHAWLLKSALTGVSARDRALEYYRQALAEGQAIGVDRLRVEPLWGLTRLYGLAGDLAAAENAAVDGQAFCRWAGDLWLGAMIQLQRGVSHLLGGQFDRAQEILLAARADLRACSDRFGQAVATLWLALGYYEQRHDAAATAAIDEALDLSATAGYDYLFTRPTFLGLPDPRRVIPLLLATRARGHHRDYIERLLSAMGLRGLEAHPGYQLRVQTLGMFRVWRGDHEIEAREWQRDKARQLFQALIVHRNRWLQRDELAELLWPQLNPEAAVRDFKVALSALYRALEPNRTEATSAFIAREGSAYRLRPTADIWLDCAEFSAGCTTGLRLLDQGQIGAGMQRLQAALQLYQGDFLPDTIYEGWADAERERLRSMFLRSADRLAQCLAEQGQNEELIALAERILTYDNCWERAYRLLMLAYARQGNRAAALRVFQRCSDNLARELNVDPAPETIALAERLRHGEMPLPHEAVG</sequence>
<evidence type="ECO:0000259" key="1">
    <source>
        <dbReference type="SMART" id="SM01043"/>
    </source>
</evidence>
<dbReference type="HOGENOM" id="CLU_006325_0_0_0"/>
<dbReference type="InterPro" id="IPR036388">
    <property type="entry name" value="WH-like_DNA-bd_sf"/>
</dbReference>
<dbReference type="SUPFAM" id="SSF46894">
    <property type="entry name" value="C-terminal effector domain of the bipartite response regulators"/>
    <property type="match status" value="1"/>
</dbReference>
<dbReference type="InterPro" id="IPR059106">
    <property type="entry name" value="WHD_MalT"/>
</dbReference>